<evidence type="ECO:0000256" key="5">
    <source>
        <dbReference type="ARBA" id="ARBA00022679"/>
    </source>
</evidence>
<evidence type="ECO:0000256" key="4">
    <source>
        <dbReference type="ARBA" id="ARBA00022603"/>
    </source>
</evidence>
<dbReference type="GO" id="GO:0005730">
    <property type="term" value="C:nucleolus"/>
    <property type="evidence" value="ECO:0007669"/>
    <property type="project" value="UniProtKB-SubCell"/>
</dbReference>
<keyword evidence="3 8" id="KW-0698">rRNA processing</keyword>
<comment type="function">
    <text evidence="8">Probable methyltransferase required to silence rDNA.</text>
</comment>
<feature type="region of interest" description="Disordered" evidence="9">
    <location>
        <begin position="1"/>
        <end position="51"/>
    </location>
</feature>
<keyword evidence="7 8" id="KW-0539">Nucleus</keyword>
<dbReference type="Gene3D" id="1.10.10.2150">
    <property type="entry name" value="Ribosomal RNA-processing protein 8, N-terminal domain"/>
    <property type="match status" value="1"/>
</dbReference>
<proteinExistence type="inferred from homology"/>
<dbReference type="EMBL" id="ATMH01007587">
    <property type="protein sequence ID" value="EPY23653.1"/>
    <property type="molecule type" value="Genomic_DNA"/>
</dbReference>
<dbReference type="Gene3D" id="3.40.50.150">
    <property type="entry name" value="Vaccinia Virus protein VP39"/>
    <property type="match status" value="1"/>
</dbReference>
<dbReference type="GO" id="GO:0006364">
    <property type="term" value="P:rRNA processing"/>
    <property type="evidence" value="ECO:0007669"/>
    <property type="project" value="UniProtKB-UniRule"/>
</dbReference>
<evidence type="ECO:0000256" key="3">
    <source>
        <dbReference type="ARBA" id="ARBA00022552"/>
    </source>
</evidence>
<evidence type="ECO:0000313" key="11">
    <source>
        <dbReference type="Proteomes" id="UP000015354"/>
    </source>
</evidence>
<keyword evidence="5 8" id="KW-0808">Transferase</keyword>
<dbReference type="Proteomes" id="UP000015354">
    <property type="component" value="Unassembled WGS sequence"/>
</dbReference>
<accession>S9U412</accession>
<keyword evidence="6 8" id="KW-0949">S-adenosyl-L-methionine</keyword>
<dbReference type="InterPro" id="IPR029063">
    <property type="entry name" value="SAM-dependent_MTases_sf"/>
</dbReference>
<dbReference type="PANTHER" id="PTHR12787:SF0">
    <property type="entry name" value="RIBOSOMAL RNA-PROCESSING PROTEIN 8"/>
    <property type="match status" value="1"/>
</dbReference>
<keyword evidence="11" id="KW-1185">Reference proteome</keyword>
<reference evidence="10 11" key="1">
    <citation type="journal article" date="2013" name="PLoS ONE">
        <title>Predicting the Proteins of Angomonas deanei, Strigomonas culicis and Their Respective Endosymbionts Reveals New Aspects of the Trypanosomatidae Family.</title>
        <authorList>
            <person name="Motta M.C."/>
            <person name="Martins A.C."/>
            <person name="de Souza S.S."/>
            <person name="Catta-Preta C.M."/>
            <person name="Silva R."/>
            <person name="Klein C.C."/>
            <person name="de Almeida L.G."/>
            <person name="de Lima Cunha O."/>
            <person name="Ciapina L.P."/>
            <person name="Brocchi M."/>
            <person name="Colabardini A.C."/>
            <person name="de Araujo Lima B."/>
            <person name="Machado C.R."/>
            <person name="de Almeida Soares C.M."/>
            <person name="Probst C.M."/>
            <person name="de Menezes C.B."/>
            <person name="Thompson C.E."/>
            <person name="Bartholomeu D.C."/>
            <person name="Gradia D.F."/>
            <person name="Pavoni D.P."/>
            <person name="Grisard E.C."/>
            <person name="Fantinatti-Garboggini F."/>
            <person name="Marchini F.K."/>
            <person name="Rodrigues-Luiz G.F."/>
            <person name="Wagner G."/>
            <person name="Goldman G.H."/>
            <person name="Fietto J.L."/>
            <person name="Elias M.C."/>
            <person name="Goldman M.H."/>
            <person name="Sagot M.F."/>
            <person name="Pereira M."/>
            <person name="Stoco P.H."/>
            <person name="de Mendonca-Neto R.P."/>
            <person name="Teixeira S.M."/>
            <person name="Maciel T.E."/>
            <person name="de Oliveira Mendes T.A."/>
            <person name="Urmenyi T.P."/>
            <person name="de Souza W."/>
            <person name="Schenkman S."/>
            <person name="de Vasconcelos A.T."/>
        </authorList>
    </citation>
    <scope>NUCLEOTIDE SEQUENCE [LARGE SCALE GENOMIC DNA]</scope>
</reference>
<evidence type="ECO:0000256" key="8">
    <source>
        <dbReference type="RuleBase" id="RU365074"/>
    </source>
</evidence>
<dbReference type="SUPFAM" id="SSF53335">
    <property type="entry name" value="S-adenosyl-L-methionine-dependent methyltransferases"/>
    <property type="match status" value="1"/>
</dbReference>
<protein>
    <recommendedName>
        <fullName evidence="8">Ribosomal RNA-processing protein 8</fullName>
        <ecNumber evidence="8">2.1.1.-</ecNumber>
    </recommendedName>
</protein>
<name>S9U412_9TRYP</name>
<keyword evidence="4 8" id="KW-0489">Methyltransferase</keyword>
<dbReference type="EC" id="2.1.1.-" evidence="8"/>
<dbReference type="InterPro" id="IPR007823">
    <property type="entry name" value="RRP8"/>
</dbReference>
<evidence type="ECO:0000256" key="1">
    <source>
        <dbReference type="ARBA" id="ARBA00004604"/>
    </source>
</evidence>
<comment type="subcellular location">
    <subcellularLocation>
        <location evidence="1 8">Nucleus</location>
        <location evidence="1 8">Nucleolus</location>
    </subcellularLocation>
</comment>
<evidence type="ECO:0000256" key="6">
    <source>
        <dbReference type="ARBA" id="ARBA00022691"/>
    </source>
</evidence>
<dbReference type="PANTHER" id="PTHR12787">
    <property type="entry name" value="RIBOSOMAL RNA-PROCESSING PROTEIN 8"/>
    <property type="match status" value="1"/>
</dbReference>
<dbReference type="InterPro" id="IPR042036">
    <property type="entry name" value="RRP8_N"/>
</dbReference>
<dbReference type="AlphaFoldDB" id="S9U412"/>
<evidence type="ECO:0000256" key="9">
    <source>
        <dbReference type="SAM" id="MobiDB-lite"/>
    </source>
</evidence>
<feature type="region of interest" description="Disordered" evidence="9">
    <location>
        <begin position="95"/>
        <end position="117"/>
    </location>
</feature>
<dbReference type="OrthoDB" id="10258825at2759"/>
<comment type="caution">
    <text evidence="10">The sequence shown here is derived from an EMBL/GenBank/DDBJ whole genome shotgun (WGS) entry which is preliminary data.</text>
</comment>
<sequence length="369" mass="41118">MFGGGHFQKKIDKKALKKSAKKENAAHAKKTGGGQGKPSASSASAKSKNYSHVKGSVVAYDAYGSRDSANDRRNVPFPNKATERMYKKAKRIPSNHDVIDPTAGNGARRGNASSAAQRRQVLRRKGDEDLLSHFKEKLNASTFRLLNEQIYNSPNAYAGQLLRDRPTFLDYHTGYRQQLVQWPMNPNQLIVEALLGDRRGKFLNNKGKCLPGHIPPTWVIADMGCGDAQIAAALQPKGYTVHSFDFCALNERVTEADAAHVPLEAESVDICIFSLSLMATDYEKCLMEAFRILKPHRLLKVVEVRSRIPHPRKFAAMVESIGFTLDYNDVAGDYFAIFDFVKRDDVKEANSNVCYPPGEVLVPSLYKKR</sequence>
<gene>
    <name evidence="10" type="ORF">STCU_07587</name>
</gene>
<dbReference type="Pfam" id="PF05148">
    <property type="entry name" value="Methyltransf_8"/>
    <property type="match status" value="1"/>
</dbReference>
<comment type="similarity">
    <text evidence="2 8">Belongs to the methyltransferase superfamily. RRP8 family.</text>
</comment>
<organism evidence="10 11">
    <name type="scientific">Strigomonas culicis</name>
    <dbReference type="NCBI Taxonomy" id="28005"/>
    <lineage>
        <taxon>Eukaryota</taxon>
        <taxon>Discoba</taxon>
        <taxon>Euglenozoa</taxon>
        <taxon>Kinetoplastea</taxon>
        <taxon>Metakinetoplastina</taxon>
        <taxon>Trypanosomatida</taxon>
        <taxon>Trypanosomatidae</taxon>
        <taxon>Strigomonadinae</taxon>
        <taxon>Strigomonas</taxon>
    </lineage>
</organism>
<dbReference type="GO" id="GO:0008168">
    <property type="term" value="F:methyltransferase activity"/>
    <property type="evidence" value="ECO:0007669"/>
    <property type="project" value="UniProtKB-KW"/>
</dbReference>
<feature type="compositionally biased region" description="Low complexity" evidence="9">
    <location>
        <begin position="37"/>
        <end position="48"/>
    </location>
</feature>
<evidence type="ECO:0000256" key="7">
    <source>
        <dbReference type="ARBA" id="ARBA00023242"/>
    </source>
</evidence>
<evidence type="ECO:0000256" key="2">
    <source>
        <dbReference type="ARBA" id="ARBA00006301"/>
    </source>
</evidence>
<evidence type="ECO:0000313" key="10">
    <source>
        <dbReference type="EMBL" id="EPY23653.1"/>
    </source>
</evidence>
<dbReference type="GO" id="GO:0032259">
    <property type="term" value="P:methylation"/>
    <property type="evidence" value="ECO:0007669"/>
    <property type="project" value="UniProtKB-KW"/>
</dbReference>